<organism evidence="8 9">
    <name type="scientific">Geosmithia morbida</name>
    <dbReference type="NCBI Taxonomy" id="1094350"/>
    <lineage>
        <taxon>Eukaryota</taxon>
        <taxon>Fungi</taxon>
        <taxon>Dikarya</taxon>
        <taxon>Ascomycota</taxon>
        <taxon>Pezizomycotina</taxon>
        <taxon>Sordariomycetes</taxon>
        <taxon>Hypocreomycetidae</taxon>
        <taxon>Hypocreales</taxon>
        <taxon>Bionectriaceae</taxon>
        <taxon>Geosmithia</taxon>
    </lineage>
</organism>
<dbReference type="AlphaFoldDB" id="A0A9P5D2U2"/>
<keyword evidence="6" id="KW-0472">Membrane</keyword>
<dbReference type="GO" id="GO:0005783">
    <property type="term" value="C:endoplasmic reticulum"/>
    <property type="evidence" value="ECO:0007669"/>
    <property type="project" value="UniProtKB-SubCell"/>
</dbReference>
<evidence type="ECO:0000256" key="5">
    <source>
        <dbReference type="ARBA" id="ARBA00023128"/>
    </source>
</evidence>
<name>A0A9P5D2U2_9HYPO</name>
<dbReference type="OrthoDB" id="427518at2759"/>
<comment type="caution">
    <text evidence="8">The sequence shown here is derived from an EMBL/GenBank/DDBJ whole genome shotgun (WGS) entry which is preliminary data.</text>
</comment>
<protein>
    <submittedName>
        <fullName evidence="8">Uncharacterized protein</fullName>
    </submittedName>
</protein>
<accession>A0A9P5D2U2</accession>
<dbReference type="GO" id="GO:0005739">
    <property type="term" value="C:mitochondrion"/>
    <property type="evidence" value="ECO:0007669"/>
    <property type="project" value="UniProtKB-SubCell"/>
</dbReference>
<keyword evidence="9" id="KW-1185">Reference proteome</keyword>
<reference evidence="8" key="1">
    <citation type="submission" date="2020-03" db="EMBL/GenBank/DDBJ databases">
        <title>Site-based positive gene gene selection in Geosmithia morbida across the United States reveals a broad range of putative effectors and factors for local host and environmental adapation.</title>
        <authorList>
            <person name="Onufrak A."/>
            <person name="Murdoch R.W."/>
            <person name="Gazis R."/>
            <person name="Huff M."/>
            <person name="Staton M."/>
            <person name="Klingeman W."/>
            <person name="Hadziabdic D."/>
        </authorList>
    </citation>
    <scope>NUCLEOTIDE SEQUENCE</scope>
    <source>
        <strain evidence="8">1262</strain>
    </source>
</reference>
<gene>
    <name evidence="8" type="ORF">GMORB2_1671</name>
</gene>
<dbReference type="RefSeq" id="XP_035320483.1">
    <property type="nucleotide sequence ID" value="XM_035463652.1"/>
</dbReference>
<dbReference type="InterPro" id="IPR052374">
    <property type="entry name" value="SERAC1"/>
</dbReference>
<evidence type="ECO:0000256" key="3">
    <source>
        <dbReference type="ARBA" id="ARBA00004370"/>
    </source>
</evidence>
<dbReference type="Proteomes" id="UP000749293">
    <property type="component" value="Unassembled WGS sequence"/>
</dbReference>
<dbReference type="EMBL" id="JAANYQ010000011">
    <property type="protein sequence ID" value="KAF4121831.1"/>
    <property type="molecule type" value="Genomic_DNA"/>
</dbReference>
<feature type="region of interest" description="Disordered" evidence="7">
    <location>
        <begin position="1"/>
        <end position="39"/>
    </location>
</feature>
<feature type="compositionally biased region" description="Polar residues" evidence="7">
    <location>
        <begin position="9"/>
        <end position="20"/>
    </location>
</feature>
<sequence length="315" mass="34717">MAPKPWGRLNTSSAAGQTTRGDFHASTVAQTPAPDSDVTQHRHGLDIIYDCATMGYSTTPRADIVAVHGINGHSSKTWTADNGVNWLRHLLPRDVPDVRIMTWGYDANTTHKSRVSSQTIDDHAIQLVSDLSRKRTLERALIHSDAARPGALVHHRSVRLSTYGVIFVGTPHRGADGISRARMVVKAASAVMPATDILLANLHRDSPWLKRQLEQYRPVGRDFATVFFYEKKMKGGDATYDSKIMVVPYDSAVVPGQTDAKAVALDADNRNMVRFTSSKDANYVKISGCLRGMVEGIGGTVHSRWKEEKRIYGGR</sequence>
<evidence type="ECO:0000256" key="1">
    <source>
        <dbReference type="ARBA" id="ARBA00004173"/>
    </source>
</evidence>
<evidence type="ECO:0000313" key="8">
    <source>
        <dbReference type="EMBL" id="KAF4121831.1"/>
    </source>
</evidence>
<dbReference type="PANTHER" id="PTHR48182">
    <property type="entry name" value="PROTEIN SERAC1"/>
    <property type="match status" value="1"/>
</dbReference>
<dbReference type="PANTHER" id="PTHR48182:SF2">
    <property type="entry name" value="PROTEIN SERAC1"/>
    <property type="match status" value="1"/>
</dbReference>
<comment type="subcellular location">
    <subcellularLocation>
        <location evidence="2">Endoplasmic reticulum</location>
    </subcellularLocation>
    <subcellularLocation>
        <location evidence="3">Membrane</location>
    </subcellularLocation>
    <subcellularLocation>
        <location evidence="1">Mitochondrion</location>
    </subcellularLocation>
</comment>
<proteinExistence type="predicted"/>
<dbReference type="GO" id="GO:0016020">
    <property type="term" value="C:membrane"/>
    <property type="evidence" value="ECO:0007669"/>
    <property type="project" value="UniProtKB-SubCell"/>
</dbReference>
<evidence type="ECO:0000256" key="2">
    <source>
        <dbReference type="ARBA" id="ARBA00004240"/>
    </source>
</evidence>
<evidence type="ECO:0000313" key="9">
    <source>
        <dbReference type="Proteomes" id="UP000749293"/>
    </source>
</evidence>
<keyword evidence="4" id="KW-0256">Endoplasmic reticulum</keyword>
<keyword evidence="5" id="KW-0496">Mitochondrion</keyword>
<dbReference type="GeneID" id="55967901"/>
<evidence type="ECO:0000256" key="7">
    <source>
        <dbReference type="SAM" id="MobiDB-lite"/>
    </source>
</evidence>
<evidence type="ECO:0000256" key="4">
    <source>
        <dbReference type="ARBA" id="ARBA00022824"/>
    </source>
</evidence>
<evidence type="ECO:0000256" key="6">
    <source>
        <dbReference type="ARBA" id="ARBA00023136"/>
    </source>
</evidence>